<feature type="non-terminal residue" evidence="3">
    <location>
        <position position="92"/>
    </location>
</feature>
<dbReference type="UniPathway" id="UPA00143"/>
<dbReference type="GO" id="GO:0016607">
    <property type="term" value="C:nuclear speck"/>
    <property type="evidence" value="ECO:0007669"/>
    <property type="project" value="TreeGrafter"/>
</dbReference>
<dbReference type="Proteomes" id="UP000478052">
    <property type="component" value="Unassembled WGS sequence"/>
</dbReference>
<dbReference type="PANTHER" id="PTHR45670">
    <property type="entry name" value="E3 UBIQUITIN-PROTEIN LIGASE TRIP12"/>
    <property type="match status" value="1"/>
</dbReference>
<dbReference type="EMBL" id="VUJU01003873">
    <property type="protein sequence ID" value="KAF0756380.1"/>
    <property type="molecule type" value="Genomic_DNA"/>
</dbReference>
<sequence>GIGVSPRDNSHIPLNNNRHLYFNCTAFGPSKSIVWLQSQRENVGRHRTGSSLPLRREEDRQLIRAHIDRQTVLEVEFIGEDGTGLGPTLEFY</sequence>
<keyword evidence="2" id="KW-0833">Ubl conjugation pathway</keyword>
<evidence type="ECO:0000256" key="1">
    <source>
        <dbReference type="ARBA" id="ARBA00022679"/>
    </source>
</evidence>
<protein>
    <recommendedName>
        <fullName evidence="2">E3 ubiquitin-protein ligase</fullName>
        <ecNumber evidence="2">2.3.2.26</ecNumber>
    </recommendedName>
</protein>
<comment type="function">
    <text evidence="2">E3 ubiquitin-protein ligase which accepts ubiquitin from an E2 ubiquitin-conjugating enzyme in the form of a thioester and then directly transfers the ubiquitin to targeted substrates.</text>
</comment>
<dbReference type="GO" id="GO:0043161">
    <property type="term" value="P:proteasome-mediated ubiquitin-dependent protein catabolic process"/>
    <property type="evidence" value="ECO:0007669"/>
    <property type="project" value="TreeGrafter"/>
</dbReference>
<dbReference type="InterPro" id="IPR045322">
    <property type="entry name" value="HECTD1/TRIP12-like"/>
</dbReference>
<dbReference type="GO" id="GO:0070534">
    <property type="term" value="P:protein K63-linked ubiquitination"/>
    <property type="evidence" value="ECO:0007669"/>
    <property type="project" value="TreeGrafter"/>
</dbReference>
<comment type="catalytic activity">
    <reaction evidence="2">
        <text>S-ubiquitinyl-[E2 ubiquitin-conjugating enzyme]-L-cysteine + [acceptor protein]-L-lysine = [E2 ubiquitin-conjugating enzyme]-L-cysteine + N(6)-ubiquitinyl-[acceptor protein]-L-lysine.</text>
        <dbReference type="EC" id="2.3.2.26"/>
    </reaction>
</comment>
<comment type="similarity">
    <text evidence="2">Belongs to the UPL family. K-HECT subfamily.</text>
</comment>
<comment type="pathway">
    <text evidence="2">Protein modification; protein ubiquitination.</text>
</comment>
<dbReference type="PANTHER" id="PTHR45670:SF1">
    <property type="entry name" value="E3 UBIQUITIN-PROTEIN LIGASE HECTD1"/>
    <property type="match status" value="1"/>
</dbReference>
<keyword evidence="1 2" id="KW-0808">Transferase</keyword>
<reference evidence="3 4" key="1">
    <citation type="submission" date="2019-08" db="EMBL/GenBank/DDBJ databases">
        <title>Whole genome of Aphis craccivora.</title>
        <authorList>
            <person name="Voronova N.V."/>
            <person name="Shulinski R.S."/>
            <person name="Bandarenka Y.V."/>
            <person name="Zhorov D.G."/>
            <person name="Warner D."/>
        </authorList>
    </citation>
    <scope>NUCLEOTIDE SEQUENCE [LARGE SCALE GENOMIC DNA]</scope>
    <source>
        <strain evidence="3">180601</strain>
        <tissue evidence="3">Whole Body</tissue>
    </source>
</reference>
<organism evidence="3 4">
    <name type="scientific">Aphis craccivora</name>
    <name type="common">Cowpea aphid</name>
    <dbReference type="NCBI Taxonomy" id="307492"/>
    <lineage>
        <taxon>Eukaryota</taxon>
        <taxon>Metazoa</taxon>
        <taxon>Ecdysozoa</taxon>
        <taxon>Arthropoda</taxon>
        <taxon>Hexapoda</taxon>
        <taxon>Insecta</taxon>
        <taxon>Pterygota</taxon>
        <taxon>Neoptera</taxon>
        <taxon>Paraneoptera</taxon>
        <taxon>Hemiptera</taxon>
        <taxon>Sternorrhyncha</taxon>
        <taxon>Aphidomorpha</taxon>
        <taxon>Aphidoidea</taxon>
        <taxon>Aphididae</taxon>
        <taxon>Aphidini</taxon>
        <taxon>Aphis</taxon>
        <taxon>Aphis</taxon>
    </lineage>
</organism>
<evidence type="ECO:0000256" key="2">
    <source>
        <dbReference type="RuleBase" id="RU369009"/>
    </source>
</evidence>
<dbReference type="GO" id="GO:0061630">
    <property type="term" value="F:ubiquitin protein ligase activity"/>
    <property type="evidence" value="ECO:0007669"/>
    <property type="project" value="UniProtKB-UniRule"/>
</dbReference>
<name>A0A6G0YI81_APHCR</name>
<accession>A0A6G0YI81</accession>
<evidence type="ECO:0000313" key="4">
    <source>
        <dbReference type="Proteomes" id="UP000478052"/>
    </source>
</evidence>
<keyword evidence="4" id="KW-1185">Reference proteome</keyword>
<evidence type="ECO:0000313" key="3">
    <source>
        <dbReference type="EMBL" id="KAF0756380.1"/>
    </source>
</evidence>
<feature type="non-terminal residue" evidence="3">
    <location>
        <position position="1"/>
    </location>
</feature>
<gene>
    <name evidence="3" type="ORF">FWK35_00017697</name>
</gene>
<dbReference type="OrthoDB" id="271273at2759"/>
<proteinExistence type="inferred from homology"/>
<dbReference type="EC" id="2.3.2.26" evidence="2"/>
<dbReference type="Gene3D" id="3.90.1750.10">
    <property type="entry name" value="Hect, E3 ligase catalytic domains"/>
    <property type="match status" value="1"/>
</dbReference>
<comment type="caution">
    <text evidence="3">The sequence shown here is derived from an EMBL/GenBank/DDBJ whole genome shotgun (WGS) entry which is preliminary data.</text>
</comment>
<dbReference type="AlphaFoldDB" id="A0A6G0YI81"/>